<name>A0A9W5YDU9_9FIRM</name>
<evidence type="ECO:0000313" key="7">
    <source>
        <dbReference type="EMBL" id="GKX30861.1"/>
    </source>
</evidence>
<dbReference type="PANTHER" id="PTHR43649">
    <property type="entry name" value="ARABINOSE-BINDING PROTEIN-RELATED"/>
    <property type="match status" value="1"/>
</dbReference>
<keyword evidence="5" id="KW-0449">Lipoprotein</keyword>
<dbReference type="EMBL" id="BRLB01000012">
    <property type="protein sequence ID" value="GKX30861.1"/>
    <property type="molecule type" value="Genomic_DNA"/>
</dbReference>
<protein>
    <submittedName>
        <fullName evidence="7">Uncharacterized protein</fullName>
    </submittedName>
</protein>
<dbReference type="Proteomes" id="UP001144256">
    <property type="component" value="Unassembled WGS sequence"/>
</dbReference>
<gene>
    <name evidence="7" type="ORF">SH1V18_33410</name>
</gene>
<sequence length="448" mass="51298">MKLFKRVSVLLCVTLIIGILGVGCQKKEDKKEKEVSQEVSKEASEESKENKDASEDKKPVTLTFVSWNEVGYEYLTEINNVSEAYKKEYPNVTIKVEQIQPTEYDNTMKIRNSANQLPDVFLVRASNLLTYKDIMVPLNDLEATKNNNIATDCALDGNVIGIPQGSFNEFVYYRKDIFEKYDLDIPRTWDEFVDTAKTIKEKGEYIPLLLGGKDSWTTYPFNEYMPLLEANDGKYLNVMASKDEPFTEGEPFYTAYTKIKNLYDSEVCGDDPLGYGWDQQKAMFLAGQGAMLAAGQWFAQEYDTMGGKKEEELGIFILPVNDSKEQPLNVITTAEGFMGTPKTSKHIEESKEFINWFFMSDYYKEYIDYTQQLSTMKGVSADIPFFNEAFEDIDLEYVVYDAGNEEYKRIADTISFDMKGMGQEMLSGKDLEKMMGDMNKKWKAARNK</sequence>
<keyword evidence="1" id="KW-1003">Cell membrane</keyword>
<evidence type="ECO:0000313" key="8">
    <source>
        <dbReference type="Proteomes" id="UP001144256"/>
    </source>
</evidence>
<dbReference type="InterPro" id="IPR006059">
    <property type="entry name" value="SBP"/>
</dbReference>
<evidence type="ECO:0000256" key="5">
    <source>
        <dbReference type="ARBA" id="ARBA00023288"/>
    </source>
</evidence>
<evidence type="ECO:0000256" key="1">
    <source>
        <dbReference type="ARBA" id="ARBA00022475"/>
    </source>
</evidence>
<keyword evidence="4" id="KW-0564">Palmitate</keyword>
<dbReference type="Gene3D" id="3.40.190.10">
    <property type="entry name" value="Periplasmic binding protein-like II"/>
    <property type="match status" value="2"/>
</dbReference>
<dbReference type="Pfam" id="PF01547">
    <property type="entry name" value="SBP_bac_1"/>
    <property type="match status" value="1"/>
</dbReference>
<dbReference type="AlphaFoldDB" id="A0A9W5YDU9"/>
<dbReference type="InterPro" id="IPR050490">
    <property type="entry name" value="Bact_solute-bd_prot1"/>
</dbReference>
<evidence type="ECO:0000256" key="3">
    <source>
        <dbReference type="ARBA" id="ARBA00023136"/>
    </source>
</evidence>
<dbReference type="SUPFAM" id="SSF53850">
    <property type="entry name" value="Periplasmic binding protein-like II"/>
    <property type="match status" value="1"/>
</dbReference>
<accession>A0A9W5YDU9</accession>
<dbReference type="PANTHER" id="PTHR43649:SF33">
    <property type="entry name" value="POLYGALACTURONAN_RHAMNOGALACTURONAN-BINDING PROTEIN YTCQ"/>
    <property type="match status" value="1"/>
</dbReference>
<feature type="region of interest" description="Disordered" evidence="6">
    <location>
        <begin position="30"/>
        <end position="55"/>
    </location>
</feature>
<proteinExistence type="predicted"/>
<evidence type="ECO:0000256" key="4">
    <source>
        <dbReference type="ARBA" id="ARBA00023139"/>
    </source>
</evidence>
<dbReference type="RefSeq" id="WP_281817394.1">
    <property type="nucleotide sequence ID" value="NZ_BRLB01000012.1"/>
</dbReference>
<keyword evidence="3" id="KW-0472">Membrane</keyword>
<comment type="caution">
    <text evidence="7">The sequence shown here is derived from an EMBL/GenBank/DDBJ whole genome shotgun (WGS) entry which is preliminary data.</text>
</comment>
<evidence type="ECO:0000256" key="6">
    <source>
        <dbReference type="SAM" id="MobiDB-lite"/>
    </source>
</evidence>
<keyword evidence="8" id="KW-1185">Reference proteome</keyword>
<evidence type="ECO:0000256" key="2">
    <source>
        <dbReference type="ARBA" id="ARBA00022729"/>
    </source>
</evidence>
<reference evidence="7" key="1">
    <citation type="submission" date="2022-06" db="EMBL/GenBank/DDBJ databases">
        <title>Vallitalea longa sp. nov., an anaerobic bacterium isolated from marine sediment.</title>
        <authorList>
            <person name="Hirano S."/>
            <person name="Terahara T."/>
            <person name="Mori K."/>
            <person name="Hamada M."/>
            <person name="Matsumoto R."/>
            <person name="Kobayashi T."/>
        </authorList>
    </citation>
    <scope>NUCLEOTIDE SEQUENCE</scope>
    <source>
        <strain evidence="7">SH18-1</strain>
    </source>
</reference>
<dbReference type="PROSITE" id="PS51257">
    <property type="entry name" value="PROKAR_LIPOPROTEIN"/>
    <property type="match status" value="1"/>
</dbReference>
<keyword evidence="2" id="KW-0732">Signal</keyword>
<organism evidence="7 8">
    <name type="scientific">Vallitalea longa</name>
    <dbReference type="NCBI Taxonomy" id="2936439"/>
    <lineage>
        <taxon>Bacteria</taxon>
        <taxon>Bacillati</taxon>
        <taxon>Bacillota</taxon>
        <taxon>Clostridia</taxon>
        <taxon>Lachnospirales</taxon>
        <taxon>Vallitaleaceae</taxon>
        <taxon>Vallitalea</taxon>
    </lineage>
</organism>